<dbReference type="GO" id="GO:0004252">
    <property type="term" value="F:serine-type endopeptidase activity"/>
    <property type="evidence" value="ECO:0007669"/>
    <property type="project" value="InterPro"/>
</dbReference>
<protein>
    <submittedName>
        <fullName evidence="5">Subtilisin family serine protease</fullName>
    </submittedName>
</protein>
<feature type="transmembrane region" description="Helical" evidence="2">
    <location>
        <begin position="329"/>
        <end position="351"/>
    </location>
</feature>
<dbReference type="AlphaFoldDB" id="A0A3N1CYI0"/>
<comment type="caution">
    <text evidence="1">Lacks conserved residue(s) required for the propagation of feature annotation.</text>
</comment>
<evidence type="ECO:0000313" key="5">
    <source>
        <dbReference type="EMBL" id="ROO86341.1"/>
    </source>
</evidence>
<dbReference type="InterPro" id="IPR000209">
    <property type="entry name" value="Peptidase_S8/S53_dom"/>
</dbReference>
<dbReference type="RefSeq" id="WP_170201468.1">
    <property type="nucleotide sequence ID" value="NZ_RJKE01000001.1"/>
</dbReference>
<dbReference type="InterPro" id="IPR036852">
    <property type="entry name" value="Peptidase_S8/S53_dom_sf"/>
</dbReference>
<keyword evidence="5" id="KW-0378">Hydrolase</keyword>
<evidence type="ECO:0000256" key="3">
    <source>
        <dbReference type="SAM" id="SignalP"/>
    </source>
</evidence>
<evidence type="ECO:0000313" key="6">
    <source>
        <dbReference type="Proteomes" id="UP000272400"/>
    </source>
</evidence>
<keyword evidence="3" id="KW-0732">Signal</keyword>
<keyword evidence="6" id="KW-1185">Reference proteome</keyword>
<dbReference type="GO" id="GO:0006508">
    <property type="term" value="P:proteolysis"/>
    <property type="evidence" value="ECO:0007669"/>
    <property type="project" value="UniProtKB-KW"/>
</dbReference>
<keyword evidence="2" id="KW-0812">Transmembrane</keyword>
<sequence length="368" mass="36907">MLISLAASVAALTLLAPAPVLAAAPVDDDLRASFEKARRSSRGKGVTVAVLGSGVARDLPALGDRVLPGKSFVKPHGRPVHGTLMASMIHSLAPEAKILPVQITCDGGAPLDVTHCGGVGTPSDGLRWAAEKGADVIVVSRAWRGIDSGREISYALSKGAVVVAPNVRLRPSGGSLPGRREPVVPARDPGVVGVAVVDAQGRPDRDSALTSASLVAAPGHRRAATGPDGRTWTFWGEGPAVSLVAAAAALVRSEHPDAGPAEVAAALAASARHPKGGYDPSVGFGLIDPAAALRAVPERTSTETEAGLDPASFPAGEPPVIAAVGHRPVAFAVPAGALGGGLVLLGAAAVLGRRGRTRPEAPAVEPAP</sequence>
<dbReference type="Pfam" id="PF00082">
    <property type="entry name" value="Peptidase_S8"/>
    <property type="match status" value="1"/>
</dbReference>
<gene>
    <name evidence="5" type="ORF">EDD29_3905</name>
</gene>
<evidence type="ECO:0000256" key="2">
    <source>
        <dbReference type="SAM" id="Phobius"/>
    </source>
</evidence>
<dbReference type="Gene3D" id="3.40.50.200">
    <property type="entry name" value="Peptidase S8/S53 domain"/>
    <property type="match status" value="1"/>
</dbReference>
<evidence type="ECO:0000256" key="1">
    <source>
        <dbReference type="PROSITE-ProRule" id="PRU01240"/>
    </source>
</evidence>
<keyword evidence="2" id="KW-1133">Transmembrane helix</keyword>
<feature type="signal peptide" evidence="3">
    <location>
        <begin position="1"/>
        <end position="22"/>
    </location>
</feature>
<feature type="chain" id="PRO_5018258480" evidence="3">
    <location>
        <begin position="23"/>
        <end position="368"/>
    </location>
</feature>
<proteinExistence type="inferred from homology"/>
<name>A0A3N1CYI0_9ACTN</name>
<accession>A0A3N1CYI0</accession>
<organism evidence="5 6">
    <name type="scientific">Actinocorallia herbida</name>
    <dbReference type="NCBI Taxonomy" id="58109"/>
    <lineage>
        <taxon>Bacteria</taxon>
        <taxon>Bacillati</taxon>
        <taxon>Actinomycetota</taxon>
        <taxon>Actinomycetes</taxon>
        <taxon>Streptosporangiales</taxon>
        <taxon>Thermomonosporaceae</taxon>
        <taxon>Actinocorallia</taxon>
    </lineage>
</organism>
<dbReference type="PROSITE" id="PS51892">
    <property type="entry name" value="SUBTILASE"/>
    <property type="match status" value="1"/>
</dbReference>
<reference evidence="5 6" key="1">
    <citation type="submission" date="2018-11" db="EMBL/GenBank/DDBJ databases">
        <title>Sequencing the genomes of 1000 actinobacteria strains.</title>
        <authorList>
            <person name="Klenk H.-P."/>
        </authorList>
    </citation>
    <scope>NUCLEOTIDE SEQUENCE [LARGE SCALE GENOMIC DNA]</scope>
    <source>
        <strain evidence="5 6">DSM 44254</strain>
    </source>
</reference>
<keyword evidence="2" id="KW-0472">Membrane</keyword>
<dbReference type="SUPFAM" id="SSF52743">
    <property type="entry name" value="Subtilisin-like"/>
    <property type="match status" value="1"/>
</dbReference>
<evidence type="ECO:0000259" key="4">
    <source>
        <dbReference type="Pfam" id="PF00082"/>
    </source>
</evidence>
<dbReference type="Proteomes" id="UP000272400">
    <property type="component" value="Unassembled WGS sequence"/>
</dbReference>
<comment type="similarity">
    <text evidence="1">Belongs to the peptidase S8 family.</text>
</comment>
<comment type="caution">
    <text evidence="5">The sequence shown here is derived from an EMBL/GenBank/DDBJ whole genome shotgun (WGS) entry which is preliminary data.</text>
</comment>
<keyword evidence="5" id="KW-0645">Protease</keyword>
<dbReference type="EMBL" id="RJKE01000001">
    <property type="protein sequence ID" value="ROO86341.1"/>
    <property type="molecule type" value="Genomic_DNA"/>
</dbReference>
<feature type="domain" description="Peptidase S8/S53" evidence="4">
    <location>
        <begin position="43"/>
        <end position="285"/>
    </location>
</feature>